<name>A0ABP1QCT4_9HEXA</name>
<dbReference type="Proteomes" id="UP001642540">
    <property type="component" value="Unassembled WGS sequence"/>
</dbReference>
<evidence type="ECO:0008006" key="4">
    <source>
        <dbReference type="Google" id="ProtNLM"/>
    </source>
</evidence>
<evidence type="ECO:0000313" key="3">
    <source>
        <dbReference type="Proteomes" id="UP001642540"/>
    </source>
</evidence>
<organism evidence="2 3">
    <name type="scientific">Orchesella dallaii</name>
    <dbReference type="NCBI Taxonomy" id="48710"/>
    <lineage>
        <taxon>Eukaryota</taxon>
        <taxon>Metazoa</taxon>
        <taxon>Ecdysozoa</taxon>
        <taxon>Arthropoda</taxon>
        <taxon>Hexapoda</taxon>
        <taxon>Collembola</taxon>
        <taxon>Entomobryomorpha</taxon>
        <taxon>Entomobryoidea</taxon>
        <taxon>Orchesellidae</taxon>
        <taxon>Orchesellinae</taxon>
        <taxon>Orchesella</taxon>
    </lineage>
</organism>
<accession>A0ABP1QCT4</accession>
<keyword evidence="1" id="KW-1133">Transmembrane helix</keyword>
<keyword evidence="1" id="KW-0812">Transmembrane</keyword>
<evidence type="ECO:0000256" key="1">
    <source>
        <dbReference type="SAM" id="Phobius"/>
    </source>
</evidence>
<sequence length="89" mass="10141">MEVVCGIVHFLSTAIAAIWLNGQIKQTEKSPHDLAMMFNIVTTAASILLTTNTSFILWKRKTQLLEFVNHTANCRERYVKYRVKVDASI</sequence>
<keyword evidence="1" id="KW-0472">Membrane</keyword>
<comment type="caution">
    <text evidence="2">The sequence shown here is derived from an EMBL/GenBank/DDBJ whole genome shotgun (WGS) entry which is preliminary data.</text>
</comment>
<evidence type="ECO:0000313" key="2">
    <source>
        <dbReference type="EMBL" id="CAL8094006.1"/>
    </source>
</evidence>
<proteinExistence type="predicted"/>
<dbReference type="EMBL" id="CAXLJM020000026">
    <property type="protein sequence ID" value="CAL8094006.1"/>
    <property type="molecule type" value="Genomic_DNA"/>
</dbReference>
<protein>
    <recommendedName>
        <fullName evidence="4">Transmembrane protein</fullName>
    </recommendedName>
</protein>
<feature type="transmembrane region" description="Helical" evidence="1">
    <location>
        <begin position="40"/>
        <end position="58"/>
    </location>
</feature>
<gene>
    <name evidence="2" type="ORF">ODALV1_LOCUS8668</name>
</gene>
<keyword evidence="3" id="KW-1185">Reference proteome</keyword>
<reference evidence="2 3" key="1">
    <citation type="submission" date="2024-08" db="EMBL/GenBank/DDBJ databases">
        <authorList>
            <person name="Cucini C."/>
            <person name="Frati F."/>
        </authorList>
    </citation>
    <scope>NUCLEOTIDE SEQUENCE [LARGE SCALE GENOMIC DNA]</scope>
</reference>